<dbReference type="PANTHER" id="PTHR34610:SF4">
    <property type="entry name" value="SLL8027 PROTEIN"/>
    <property type="match status" value="1"/>
</dbReference>
<proteinExistence type="predicted"/>
<reference evidence="2 3" key="1">
    <citation type="submission" date="2019-01" db="EMBL/GenBank/DDBJ databases">
        <title>Coherence of Microcystis species and biogeography revealed through population genomics.</title>
        <authorList>
            <person name="Perez-Carrascal O.M."/>
            <person name="Terrat Y."/>
            <person name="Giani A."/>
            <person name="Fortin N."/>
            <person name="Tromas N."/>
            <person name="Shapiro B.J."/>
        </authorList>
    </citation>
    <scope>NUCLEOTIDE SEQUENCE [LARGE SCALE GENOMIC DNA]</scope>
    <source>
        <strain evidence="2">Mv_BB_P_19951000_S68D</strain>
    </source>
</reference>
<comment type="caution">
    <text evidence="2">The sequence shown here is derived from an EMBL/GenBank/DDBJ whole genome shotgun (WGS) entry which is preliminary data.</text>
</comment>
<dbReference type="Pfam" id="PF13470">
    <property type="entry name" value="PIN_3"/>
    <property type="match status" value="1"/>
</dbReference>
<evidence type="ECO:0000313" key="2">
    <source>
        <dbReference type="EMBL" id="TRU69268.1"/>
    </source>
</evidence>
<sequence>MKRIFADSSILIAGAASKTGASRAVLTMAEIGLFKILISEQVLEECQRNLYKKIPLALPIFKQLISQINPEILPNPSQEQFLQFCKIIEEKDAPILAAALLANADRLLSLNTKDFTSQVAEQTGIIIQTPSQFIQDIRSIINHEL</sequence>
<dbReference type="SUPFAM" id="SSF88723">
    <property type="entry name" value="PIN domain-like"/>
    <property type="match status" value="1"/>
</dbReference>
<gene>
    <name evidence="2" type="ORF">EWV77_18995</name>
</gene>
<protein>
    <submittedName>
        <fullName evidence="2">PIN domain-containing protein</fullName>
    </submittedName>
</protein>
<dbReference type="AlphaFoldDB" id="A0A552HDG2"/>
<dbReference type="InterPro" id="IPR002850">
    <property type="entry name" value="PIN_toxin-like"/>
</dbReference>
<dbReference type="EMBL" id="SFAZ01000269">
    <property type="protein sequence ID" value="TRU69268.1"/>
    <property type="molecule type" value="Genomic_DNA"/>
</dbReference>
<dbReference type="InterPro" id="IPR002716">
    <property type="entry name" value="PIN_dom"/>
</dbReference>
<name>A0A552HDG2_MICVR</name>
<evidence type="ECO:0000313" key="3">
    <source>
        <dbReference type="Proteomes" id="UP000320674"/>
    </source>
</evidence>
<organism evidence="2 3">
    <name type="scientific">Microcystis viridis Mv_BB_P_19951000_S68D</name>
    <dbReference type="NCBI Taxonomy" id="2486270"/>
    <lineage>
        <taxon>Bacteria</taxon>
        <taxon>Bacillati</taxon>
        <taxon>Cyanobacteriota</taxon>
        <taxon>Cyanophyceae</taxon>
        <taxon>Oscillatoriophycideae</taxon>
        <taxon>Chroococcales</taxon>
        <taxon>Microcystaceae</taxon>
        <taxon>Microcystis</taxon>
    </lineage>
</organism>
<evidence type="ECO:0000259" key="1">
    <source>
        <dbReference type="Pfam" id="PF13470"/>
    </source>
</evidence>
<dbReference type="PANTHER" id="PTHR34610">
    <property type="entry name" value="SSL7007 PROTEIN"/>
    <property type="match status" value="1"/>
</dbReference>
<dbReference type="Proteomes" id="UP000320674">
    <property type="component" value="Unassembled WGS sequence"/>
</dbReference>
<dbReference type="InterPro" id="IPR029060">
    <property type="entry name" value="PIN-like_dom_sf"/>
</dbReference>
<feature type="domain" description="PIN" evidence="1">
    <location>
        <begin position="3"/>
        <end position="113"/>
    </location>
</feature>
<accession>A0A552HDG2</accession>